<dbReference type="OrthoDB" id="2286748at2759"/>
<protein>
    <submittedName>
        <fullName evidence="1">Uncharacterized protein</fullName>
    </submittedName>
</protein>
<keyword evidence="2" id="KW-1185">Reference proteome</keyword>
<gene>
    <name evidence="1" type="primary">ABSGL_04533.1 scaffold 5475</name>
</gene>
<dbReference type="AlphaFoldDB" id="A0A163JF87"/>
<reference evidence="1" key="1">
    <citation type="submission" date="2016-04" db="EMBL/GenBank/DDBJ databases">
        <authorList>
            <person name="Evans L.H."/>
            <person name="Alamgir A."/>
            <person name="Owens N."/>
            <person name="Weber N.D."/>
            <person name="Virtaneva K."/>
            <person name="Barbian K."/>
            <person name="Babar A."/>
            <person name="Rosenke K."/>
        </authorList>
    </citation>
    <scope>NUCLEOTIDE SEQUENCE [LARGE SCALE GENOMIC DNA]</scope>
    <source>
        <strain evidence="1">CBS 101.48</strain>
    </source>
</reference>
<sequence>MTSSSLDRIGALADELDYTQDTLSTLSVLYTSLQHAYETCALPLHPARLDAMEKELLVAFDDLELQLIHLDRHLRALESSWYQWKSSHLTAVL</sequence>
<evidence type="ECO:0000313" key="2">
    <source>
        <dbReference type="Proteomes" id="UP000078561"/>
    </source>
</evidence>
<accession>A0A163JF87</accession>
<proteinExistence type="predicted"/>
<dbReference type="InParanoid" id="A0A163JF87"/>
<evidence type="ECO:0000313" key="1">
    <source>
        <dbReference type="EMBL" id="SAL98962.1"/>
    </source>
</evidence>
<name>A0A163JF87_ABSGL</name>
<dbReference type="Proteomes" id="UP000078561">
    <property type="component" value="Unassembled WGS sequence"/>
</dbReference>
<organism evidence="1">
    <name type="scientific">Absidia glauca</name>
    <name type="common">Pin mould</name>
    <dbReference type="NCBI Taxonomy" id="4829"/>
    <lineage>
        <taxon>Eukaryota</taxon>
        <taxon>Fungi</taxon>
        <taxon>Fungi incertae sedis</taxon>
        <taxon>Mucoromycota</taxon>
        <taxon>Mucoromycotina</taxon>
        <taxon>Mucoromycetes</taxon>
        <taxon>Mucorales</taxon>
        <taxon>Cunninghamellaceae</taxon>
        <taxon>Absidia</taxon>
    </lineage>
</organism>
<dbReference type="EMBL" id="LT552383">
    <property type="protein sequence ID" value="SAL98962.1"/>
    <property type="molecule type" value="Genomic_DNA"/>
</dbReference>